<reference evidence="7" key="1">
    <citation type="submission" date="2016-10" db="EMBL/GenBank/DDBJ databases">
        <authorList>
            <person name="Varghese N."/>
            <person name="Submissions S."/>
        </authorList>
    </citation>
    <scope>NUCLEOTIDE SEQUENCE [LARGE SCALE GENOMIC DNA]</scope>
    <source>
        <strain evidence="7">JS21-1</strain>
    </source>
</reference>
<dbReference type="EMBL" id="FNZZ01000001">
    <property type="protein sequence ID" value="SEK25717.1"/>
    <property type="molecule type" value="Genomic_DNA"/>
</dbReference>
<dbReference type="InterPro" id="IPR036390">
    <property type="entry name" value="WH_DNA-bd_sf"/>
</dbReference>
<dbReference type="GO" id="GO:0006351">
    <property type="term" value="P:DNA-templated transcription"/>
    <property type="evidence" value="ECO:0007669"/>
    <property type="project" value="TreeGrafter"/>
</dbReference>
<dbReference type="InterPro" id="IPR036388">
    <property type="entry name" value="WH-like_DNA-bd_sf"/>
</dbReference>
<dbReference type="Proteomes" id="UP000199214">
    <property type="component" value="Unassembled WGS sequence"/>
</dbReference>
<dbReference type="Pfam" id="PF03466">
    <property type="entry name" value="LysR_substrate"/>
    <property type="match status" value="1"/>
</dbReference>
<keyword evidence="7" id="KW-1185">Reference proteome</keyword>
<dbReference type="Pfam" id="PF00126">
    <property type="entry name" value="HTH_1"/>
    <property type="match status" value="1"/>
</dbReference>
<dbReference type="InterPro" id="IPR058163">
    <property type="entry name" value="LysR-type_TF_proteobact-type"/>
</dbReference>
<dbReference type="RefSeq" id="WP_093002229.1">
    <property type="nucleotide sequence ID" value="NZ_FNZZ01000001.1"/>
</dbReference>
<dbReference type="InterPro" id="IPR000847">
    <property type="entry name" value="LysR_HTH_N"/>
</dbReference>
<dbReference type="PRINTS" id="PR00039">
    <property type="entry name" value="HTHLYSR"/>
</dbReference>
<keyword evidence="3" id="KW-0238">DNA-binding</keyword>
<gene>
    <name evidence="6" type="ORF">SAMN05216382_0058</name>
</gene>
<evidence type="ECO:0000256" key="4">
    <source>
        <dbReference type="ARBA" id="ARBA00023163"/>
    </source>
</evidence>
<dbReference type="SUPFAM" id="SSF46785">
    <property type="entry name" value="Winged helix' DNA-binding domain"/>
    <property type="match status" value="1"/>
</dbReference>
<name>A0A1H7FKF3_9SPHN</name>
<dbReference type="OrthoDB" id="9798121at2"/>
<protein>
    <submittedName>
        <fullName evidence="6">Transcriptional regulator, LysR family</fullName>
    </submittedName>
</protein>
<evidence type="ECO:0000256" key="2">
    <source>
        <dbReference type="ARBA" id="ARBA00023015"/>
    </source>
</evidence>
<dbReference type="Gene3D" id="1.10.10.10">
    <property type="entry name" value="Winged helix-like DNA-binding domain superfamily/Winged helix DNA-binding domain"/>
    <property type="match status" value="1"/>
</dbReference>
<dbReference type="GO" id="GO:0043565">
    <property type="term" value="F:sequence-specific DNA binding"/>
    <property type="evidence" value="ECO:0007669"/>
    <property type="project" value="TreeGrafter"/>
</dbReference>
<feature type="domain" description="HTH lysR-type" evidence="5">
    <location>
        <begin position="4"/>
        <end position="61"/>
    </location>
</feature>
<dbReference type="GO" id="GO:0003700">
    <property type="term" value="F:DNA-binding transcription factor activity"/>
    <property type="evidence" value="ECO:0007669"/>
    <property type="project" value="InterPro"/>
</dbReference>
<keyword evidence="2" id="KW-0805">Transcription regulation</keyword>
<keyword evidence="4" id="KW-0804">Transcription</keyword>
<evidence type="ECO:0000313" key="7">
    <source>
        <dbReference type="Proteomes" id="UP000199214"/>
    </source>
</evidence>
<sequence>MKSIDWEDQRAFLAVLEEGSLSAAARRLGVTQPTMRARLEALEQALGTVLFTRSVRGLVPTEQARSLGAAARAMARASEAFVRAASAPPDRVAGRVRISVPQFIGQEVLPPMVAELRRQHPDLILEIELSDIVANILEQEADVAVRMQQPSQGALIARKVPPIELGFFAHVDYLARRGRPDTVADLDDHDLVGPDRHRFDLAMLEAHRSDIPLGRFVARVDSHPAQLALIRAGVGIGVTQCGVGRRDPSLRRVLAELCLPALETWIVTHEDLRLLPRVAAVFNYLVSEFDKLAIT</sequence>
<evidence type="ECO:0000313" key="6">
    <source>
        <dbReference type="EMBL" id="SEK25717.1"/>
    </source>
</evidence>
<evidence type="ECO:0000256" key="1">
    <source>
        <dbReference type="ARBA" id="ARBA00009437"/>
    </source>
</evidence>
<dbReference type="PANTHER" id="PTHR30537">
    <property type="entry name" value="HTH-TYPE TRANSCRIPTIONAL REGULATOR"/>
    <property type="match status" value="1"/>
</dbReference>
<dbReference type="Gene3D" id="3.40.190.290">
    <property type="match status" value="1"/>
</dbReference>
<dbReference type="AlphaFoldDB" id="A0A1H7FKF3"/>
<dbReference type="SUPFAM" id="SSF53850">
    <property type="entry name" value="Periplasmic binding protein-like II"/>
    <property type="match status" value="1"/>
</dbReference>
<proteinExistence type="inferred from homology"/>
<organism evidence="6 7">
    <name type="scientific">Sphingomonas palmae</name>
    <dbReference type="NCBI Taxonomy" id="1855283"/>
    <lineage>
        <taxon>Bacteria</taxon>
        <taxon>Pseudomonadati</taxon>
        <taxon>Pseudomonadota</taxon>
        <taxon>Alphaproteobacteria</taxon>
        <taxon>Sphingomonadales</taxon>
        <taxon>Sphingomonadaceae</taxon>
        <taxon>Sphingomonas</taxon>
    </lineage>
</organism>
<dbReference type="PANTHER" id="PTHR30537:SF3">
    <property type="entry name" value="TRANSCRIPTIONAL REGULATORY PROTEIN"/>
    <property type="match status" value="1"/>
</dbReference>
<dbReference type="STRING" id="1855283.SAMN05216382_0058"/>
<evidence type="ECO:0000259" key="5">
    <source>
        <dbReference type="PROSITE" id="PS50931"/>
    </source>
</evidence>
<evidence type="ECO:0000256" key="3">
    <source>
        <dbReference type="ARBA" id="ARBA00023125"/>
    </source>
</evidence>
<dbReference type="PROSITE" id="PS50931">
    <property type="entry name" value="HTH_LYSR"/>
    <property type="match status" value="1"/>
</dbReference>
<accession>A0A1H7FKF3</accession>
<comment type="similarity">
    <text evidence="1">Belongs to the LysR transcriptional regulatory family.</text>
</comment>
<dbReference type="InterPro" id="IPR005119">
    <property type="entry name" value="LysR_subst-bd"/>
</dbReference>